<evidence type="ECO:0000256" key="2">
    <source>
        <dbReference type="ARBA" id="ARBA00023125"/>
    </source>
</evidence>
<dbReference type="Pfam" id="PF13411">
    <property type="entry name" value="MerR_1"/>
    <property type="match status" value="1"/>
</dbReference>
<dbReference type="RefSeq" id="WP_378120416.1">
    <property type="nucleotide sequence ID" value="NZ_JBHRTF010000006.1"/>
</dbReference>
<sequence>MNIGQVSQASGLPSKTIRFYEQLGLVVPARQLSNGYRSYSLDDVERLRFIQRARAVGFGLEECRELLALYSDPMRRNQGVAQLLSTYLQQLEQQLIALETMRSSIESMMEECIRETGDNSDLPPMGQLAGMPFRLVNS</sequence>
<accession>A0ABV7FJ24</accession>
<evidence type="ECO:0000256" key="3">
    <source>
        <dbReference type="ARBA" id="ARBA00023163"/>
    </source>
</evidence>
<organism evidence="5 6">
    <name type="scientific">Cellvibrio fontiphilus</name>
    <dbReference type="NCBI Taxonomy" id="1815559"/>
    <lineage>
        <taxon>Bacteria</taxon>
        <taxon>Pseudomonadati</taxon>
        <taxon>Pseudomonadota</taxon>
        <taxon>Gammaproteobacteria</taxon>
        <taxon>Cellvibrionales</taxon>
        <taxon>Cellvibrionaceae</taxon>
        <taxon>Cellvibrio</taxon>
    </lineage>
</organism>
<keyword evidence="1" id="KW-0805">Transcription regulation</keyword>
<dbReference type="EMBL" id="JBHRTF010000006">
    <property type="protein sequence ID" value="MFC3116781.1"/>
    <property type="molecule type" value="Genomic_DNA"/>
</dbReference>
<dbReference type="Gene3D" id="1.10.1660.10">
    <property type="match status" value="1"/>
</dbReference>
<dbReference type="Proteomes" id="UP001595555">
    <property type="component" value="Unassembled WGS sequence"/>
</dbReference>
<evidence type="ECO:0000256" key="1">
    <source>
        <dbReference type="ARBA" id="ARBA00023015"/>
    </source>
</evidence>
<dbReference type="SMART" id="SM00422">
    <property type="entry name" value="HTH_MERR"/>
    <property type="match status" value="1"/>
</dbReference>
<gene>
    <name evidence="5" type="ORF">ACFODX_14520</name>
</gene>
<proteinExistence type="predicted"/>
<feature type="domain" description="HTH merR-type" evidence="4">
    <location>
        <begin position="1"/>
        <end position="69"/>
    </location>
</feature>
<reference evidence="6" key="1">
    <citation type="journal article" date="2019" name="Int. J. Syst. Evol. Microbiol.">
        <title>The Global Catalogue of Microorganisms (GCM) 10K type strain sequencing project: providing services to taxonomists for standard genome sequencing and annotation.</title>
        <authorList>
            <consortium name="The Broad Institute Genomics Platform"/>
            <consortium name="The Broad Institute Genome Sequencing Center for Infectious Disease"/>
            <person name="Wu L."/>
            <person name="Ma J."/>
        </authorList>
    </citation>
    <scope>NUCLEOTIDE SEQUENCE [LARGE SCALE GENOMIC DNA]</scope>
    <source>
        <strain evidence="6">KCTC 52237</strain>
    </source>
</reference>
<dbReference type="InterPro" id="IPR047057">
    <property type="entry name" value="MerR_fam"/>
</dbReference>
<name>A0ABV7FJ24_9GAMM</name>
<evidence type="ECO:0000313" key="5">
    <source>
        <dbReference type="EMBL" id="MFC3116781.1"/>
    </source>
</evidence>
<evidence type="ECO:0000313" key="6">
    <source>
        <dbReference type="Proteomes" id="UP001595555"/>
    </source>
</evidence>
<protein>
    <submittedName>
        <fullName evidence="5">MerR family transcriptional regulator</fullName>
    </submittedName>
</protein>
<dbReference type="InterPro" id="IPR009061">
    <property type="entry name" value="DNA-bd_dom_put_sf"/>
</dbReference>
<evidence type="ECO:0000259" key="4">
    <source>
        <dbReference type="PROSITE" id="PS50937"/>
    </source>
</evidence>
<dbReference type="PANTHER" id="PTHR30204">
    <property type="entry name" value="REDOX-CYCLING DRUG-SENSING TRANSCRIPTIONAL ACTIVATOR SOXR"/>
    <property type="match status" value="1"/>
</dbReference>
<keyword evidence="3" id="KW-0804">Transcription</keyword>
<dbReference type="InterPro" id="IPR000551">
    <property type="entry name" value="MerR-type_HTH_dom"/>
</dbReference>
<dbReference type="PROSITE" id="PS50937">
    <property type="entry name" value="HTH_MERR_2"/>
    <property type="match status" value="1"/>
</dbReference>
<dbReference type="PANTHER" id="PTHR30204:SF94">
    <property type="entry name" value="HEAVY METAL-DEPENDENT TRANSCRIPTIONAL REGULATOR HI_0293-RELATED"/>
    <property type="match status" value="1"/>
</dbReference>
<keyword evidence="6" id="KW-1185">Reference proteome</keyword>
<keyword evidence="2" id="KW-0238">DNA-binding</keyword>
<dbReference type="SUPFAM" id="SSF46955">
    <property type="entry name" value="Putative DNA-binding domain"/>
    <property type="match status" value="1"/>
</dbReference>
<comment type="caution">
    <text evidence="5">The sequence shown here is derived from an EMBL/GenBank/DDBJ whole genome shotgun (WGS) entry which is preliminary data.</text>
</comment>
<dbReference type="PRINTS" id="PR00040">
    <property type="entry name" value="HTHMERR"/>
</dbReference>